<keyword evidence="1" id="KW-0732">Signal</keyword>
<accession>A0ABN9XAC4</accession>
<evidence type="ECO:0000313" key="2">
    <source>
        <dbReference type="EMBL" id="CAK0894711.1"/>
    </source>
</evidence>
<name>A0ABN9XAC4_9DINO</name>
<comment type="caution">
    <text evidence="2">The sequence shown here is derived from an EMBL/GenBank/DDBJ whole genome shotgun (WGS) entry which is preliminary data.</text>
</comment>
<keyword evidence="3" id="KW-1185">Reference proteome</keyword>
<organism evidence="2 3">
    <name type="scientific">Prorocentrum cordatum</name>
    <dbReference type="NCBI Taxonomy" id="2364126"/>
    <lineage>
        <taxon>Eukaryota</taxon>
        <taxon>Sar</taxon>
        <taxon>Alveolata</taxon>
        <taxon>Dinophyceae</taxon>
        <taxon>Prorocentrales</taxon>
        <taxon>Prorocentraceae</taxon>
        <taxon>Prorocentrum</taxon>
    </lineage>
</organism>
<sequence>MMLGARAASAAFCVSGLTLSLNLGTASALLSSKRVQKGDGKVDLWHAVQEMKAADKKVCVTVNGPYMGGMANVVAFFNEGVEFALKAGVPFVFPPLRSSATTHKDIGDEFVDLFGHATEPDDACGGRASRHDASCEKPCKAFGGKSFCGPEEKWAHVKRCPVANMSVDLVSETPRGDAKCQCPNLVVLDGAGIAFWGRGWDYKKTHGYLSEHYWQAESSKAVPVNFAAHMSIPSKKYSVVAHVRLGDVKKADKHSKIALKRADPEWILAALQKIAEKLPESCAHFTLVTDAEDQEGGEVGSIVSKFASRTQGRKISVVGPEAATVDAFRLMTHADVLLAGGSDFSRLAAVLARDTSAVFVQDFQNSVVNNVRFSRPSLEFLPNRTTLPLQRLTAVGPKIAENKALRRLMRACGALPAAADEAGSQPAVRLQKVRGKVSLKDGAAGSKGSKAGAAQAKKAGADASANATYVAAYQAFMDKWPVTRYNMFKSFSRVTKYGRHKFPGTVLKSPGLFKKFDWVVTGPYSHKHGEDPKTLFVQGTPDQLDNLLETAREQFDSSRHDRVLVLGGSDMWLSEVLTHTDNFHTTEHNPDGYHDIIKAQAPEVNGTLKELHKYFGRIFFEAKDMHIGDVRTMPIGLTEFNLRRQDVFDTCWPEVEAAGVSDEAKPHGVLAAFGIYHDLSHCNRGLGRAVALREEARAWSNSSAALAAGVRTGIVEPLDWWRTLSAHKFMMAPAGCGVQAPKQLEALMVLTVPIHHRAFPAWDDLKSYGFPIVVVSDWSEVTKEATGRWWKELSPRLVSFRENCLTTEGYWKLFTGQVEYCS</sequence>
<gene>
    <name evidence="2" type="ORF">PCOR1329_LOCUS73678</name>
</gene>
<reference evidence="2" key="1">
    <citation type="submission" date="2023-10" db="EMBL/GenBank/DDBJ databases">
        <authorList>
            <person name="Chen Y."/>
            <person name="Shah S."/>
            <person name="Dougan E. K."/>
            <person name="Thang M."/>
            <person name="Chan C."/>
        </authorList>
    </citation>
    <scope>NUCLEOTIDE SEQUENCE [LARGE SCALE GENOMIC DNA]</scope>
</reference>
<feature type="chain" id="PRO_5045276545" evidence="1">
    <location>
        <begin position="29"/>
        <end position="822"/>
    </location>
</feature>
<evidence type="ECO:0000313" key="3">
    <source>
        <dbReference type="Proteomes" id="UP001189429"/>
    </source>
</evidence>
<protein>
    <submittedName>
        <fullName evidence="2">Uncharacterized protein</fullName>
    </submittedName>
</protein>
<feature type="signal peptide" evidence="1">
    <location>
        <begin position="1"/>
        <end position="28"/>
    </location>
</feature>
<evidence type="ECO:0000256" key="1">
    <source>
        <dbReference type="SAM" id="SignalP"/>
    </source>
</evidence>
<dbReference type="EMBL" id="CAUYUJ010019937">
    <property type="protein sequence ID" value="CAK0894711.1"/>
    <property type="molecule type" value="Genomic_DNA"/>
</dbReference>
<proteinExistence type="predicted"/>
<dbReference type="Proteomes" id="UP001189429">
    <property type="component" value="Unassembled WGS sequence"/>
</dbReference>